<evidence type="ECO:0000256" key="1">
    <source>
        <dbReference type="ARBA" id="ARBA00004141"/>
    </source>
</evidence>
<dbReference type="GO" id="GO:0015171">
    <property type="term" value="F:amino acid transmembrane transporter activity"/>
    <property type="evidence" value="ECO:0007669"/>
    <property type="project" value="TreeGrafter"/>
</dbReference>
<keyword evidence="6 8" id="KW-0472">Membrane</keyword>
<dbReference type="Pfam" id="PF00324">
    <property type="entry name" value="AA_permease"/>
    <property type="match status" value="1"/>
</dbReference>
<evidence type="ECO:0000256" key="6">
    <source>
        <dbReference type="ARBA" id="ARBA00023136"/>
    </source>
</evidence>
<dbReference type="Gene3D" id="1.20.1740.10">
    <property type="entry name" value="Amino acid/polyamine transporter I"/>
    <property type="match status" value="1"/>
</dbReference>
<evidence type="ECO:0000256" key="8">
    <source>
        <dbReference type="SAM" id="Phobius"/>
    </source>
</evidence>
<feature type="transmembrane region" description="Helical" evidence="8">
    <location>
        <begin position="92"/>
        <end position="112"/>
    </location>
</feature>
<proteinExistence type="predicted"/>
<keyword evidence="3 8" id="KW-0812">Transmembrane</keyword>
<feature type="transmembrane region" description="Helical" evidence="8">
    <location>
        <begin position="177"/>
        <end position="197"/>
    </location>
</feature>
<comment type="subcellular location">
    <subcellularLocation>
        <location evidence="1">Membrane</location>
        <topology evidence="1">Multi-pass membrane protein</topology>
    </subcellularLocation>
</comment>
<dbReference type="EMBL" id="CP138593">
    <property type="protein sequence ID" value="WPH05036.1"/>
    <property type="molecule type" value="Genomic_DNA"/>
</dbReference>
<dbReference type="PROSITE" id="PS00218">
    <property type="entry name" value="AMINO_ACID_PERMEASE_1"/>
    <property type="match status" value="1"/>
</dbReference>
<evidence type="ECO:0000256" key="2">
    <source>
        <dbReference type="ARBA" id="ARBA00022448"/>
    </source>
</evidence>
<feature type="transmembrane region" description="Helical" evidence="8">
    <location>
        <begin position="339"/>
        <end position="367"/>
    </location>
</feature>
<reference evidence="10 11" key="1">
    <citation type="submission" date="2023-11" db="EMBL/GenBank/DDBJ databases">
        <title>An acidophilic fungus is an integral part of prey digestion in a carnivorous sundew plant.</title>
        <authorList>
            <person name="Tsai I.J."/>
        </authorList>
    </citation>
    <scope>NUCLEOTIDE SEQUENCE [LARGE SCALE GENOMIC DNA]</scope>
    <source>
        <strain evidence="10">169a</strain>
    </source>
</reference>
<evidence type="ECO:0000256" key="5">
    <source>
        <dbReference type="ARBA" id="ARBA00022989"/>
    </source>
</evidence>
<evidence type="ECO:0000256" key="7">
    <source>
        <dbReference type="SAM" id="MobiDB-lite"/>
    </source>
</evidence>
<feature type="transmembrane region" description="Helical" evidence="8">
    <location>
        <begin position="425"/>
        <end position="451"/>
    </location>
</feature>
<sequence>MAPWPRSGSEGAQYPDNGSPSPSDNAEKIPYHYDVEQEGPAVIGELSDPNDVHHSLHRGLSARQVSMIAIGGAIGTGLIIGTGSALATAGPASIMISYTIVGMIVYVVMAALGEMATWLPAPGGFANYATRYVDPALGFALGYTYWFKYIITTPNQLTAAALVIQFWCPPEKVNPGVFIAIFLVTIIAINVLGVRFFGEFEFWLSSIKVLVVIGLIILSLVLALGGGPDHDRKGFRYWHNPGAFAQYHEITGSWGRFLAVWSSMVTAVFAFLGTELVGVTVGEAQNPRKNIPRAIKLTFWRICVFYLLSVLLVGMIVPYNSKELIFASKKGSNAAASPFVVAISLAGIKVLPGFLNGCILIFVFSAANSDLYIASRTLHGLALKKQAPSFLANTNKWGVPYYALGLSALICCLAFLNVSTSSKTVFGYFVNLVSIFGLLTWISILVSHIYFVRARRAQGVNEADLRYKSPFGIWGTAIALFFCCLIALTKNFGVFIENPKTYGKLDTKNFITGYLGIPLYLIMIFGYKFVMKTKGVQPATADLWTGKDIIDADEQHWLAKEAQDRANGKNPGWIYRHTLGIFF</sequence>
<protein>
    <submittedName>
        <fullName evidence="10">Dicarboxylic amino acid permease</fullName>
    </submittedName>
</protein>
<evidence type="ECO:0000256" key="4">
    <source>
        <dbReference type="ARBA" id="ARBA00022970"/>
    </source>
</evidence>
<evidence type="ECO:0000259" key="9">
    <source>
        <dbReference type="Pfam" id="PF00324"/>
    </source>
</evidence>
<evidence type="ECO:0000313" key="11">
    <source>
        <dbReference type="Proteomes" id="UP001303373"/>
    </source>
</evidence>
<feature type="transmembrane region" description="Helical" evidence="8">
    <location>
        <begin position="471"/>
        <end position="489"/>
    </location>
</feature>
<organism evidence="10 11">
    <name type="scientific">Acrodontium crateriforme</name>
    <dbReference type="NCBI Taxonomy" id="150365"/>
    <lineage>
        <taxon>Eukaryota</taxon>
        <taxon>Fungi</taxon>
        <taxon>Dikarya</taxon>
        <taxon>Ascomycota</taxon>
        <taxon>Pezizomycotina</taxon>
        <taxon>Dothideomycetes</taxon>
        <taxon>Dothideomycetidae</taxon>
        <taxon>Mycosphaerellales</taxon>
        <taxon>Teratosphaeriaceae</taxon>
        <taxon>Acrodontium</taxon>
    </lineage>
</organism>
<name>A0AAQ3MDC6_9PEZI</name>
<keyword evidence="5 8" id="KW-1133">Transmembrane helix</keyword>
<keyword evidence="4" id="KW-0029">Amino-acid transport</keyword>
<feature type="transmembrane region" description="Helical" evidence="8">
    <location>
        <begin position="258"/>
        <end position="278"/>
    </location>
</feature>
<gene>
    <name evidence="10" type="ORF">R9X50_00793400</name>
</gene>
<dbReference type="AlphaFoldDB" id="A0AAQ3MDC6"/>
<feature type="transmembrane region" description="Helical" evidence="8">
    <location>
        <begin position="65"/>
        <end position="86"/>
    </location>
</feature>
<feature type="transmembrane region" description="Helical" evidence="8">
    <location>
        <begin position="509"/>
        <end position="530"/>
    </location>
</feature>
<dbReference type="PANTHER" id="PTHR43341:SF9">
    <property type="entry name" value="DICARBOXYLIC AMINO ACID PERMEASE"/>
    <property type="match status" value="1"/>
</dbReference>
<feature type="transmembrane region" description="Helical" evidence="8">
    <location>
        <begin position="299"/>
        <end position="319"/>
    </location>
</feature>
<dbReference type="FunFam" id="1.20.1740.10:FF:000006">
    <property type="entry name" value="General amino acid permease"/>
    <property type="match status" value="1"/>
</dbReference>
<feature type="region of interest" description="Disordered" evidence="7">
    <location>
        <begin position="1"/>
        <end position="28"/>
    </location>
</feature>
<keyword evidence="11" id="KW-1185">Reference proteome</keyword>
<dbReference type="Proteomes" id="UP001303373">
    <property type="component" value="Chromosome 14"/>
</dbReference>
<keyword evidence="2" id="KW-0813">Transport</keyword>
<evidence type="ECO:0000313" key="10">
    <source>
        <dbReference type="EMBL" id="WPH05036.1"/>
    </source>
</evidence>
<dbReference type="GO" id="GO:0016020">
    <property type="term" value="C:membrane"/>
    <property type="evidence" value="ECO:0007669"/>
    <property type="project" value="UniProtKB-SubCell"/>
</dbReference>
<dbReference type="PIRSF" id="PIRSF006060">
    <property type="entry name" value="AA_transporter"/>
    <property type="match status" value="1"/>
</dbReference>
<accession>A0AAQ3MDC6</accession>
<evidence type="ECO:0000256" key="3">
    <source>
        <dbReference type="ARBA" id="ARBA00022692"/>
    </source>
</evidence>
<dbReference type="InterPro" id="IPR050524">
    <property type="entry name" value="APC_YAT"/>
</dbReference>
<dbReference type="InterPro" id="IPR004841">
    <property type="entry name" value="AA-permease/SLC12A_dom"/>
</dbReference>
<feature type="transmembrane region" description="Helical" evidence="8">
    <location>
        <begin position="209"/>
        <end position="227"/>
    </location>
</feature>
<feature type="domain" description="Amino acid permease/ SLC12A" evidence="9">
    <location>
        <begin position="65"/>
        <end position="534"/>
    </location>
</feature>
<dbReference type="PANTHER" id="PTHR43341">
    <property type="entry name" value="AMINO ACID PERMEASE"/>
    <property type="match status" value="1"/>
</dbReference>
<feature type="transmembrane region" description="Helical" evidence="8">
    <location>
        <begin position="399"/>
        <end position="419"/>
    </location>
</feature>
<dbReference type="InterPro" id="IPR004840">
    <property type="entry name" value="Amino_acid_permease_CS"/>
</dbReference>